<feature type="signal peptide" evidence="1">
    <location>
        <begin position="1"/>
        <end position="24"/>
    </location>
</feature>
<keyword evidence="3" id="KW-1185">Reference proteome</keyword>
<dbReference type="OrthoDB" id="8046615at2759"/>
<dbReference type="AlphaFoldDB" id="A0A0L0C0V4"/>
<gene>
    <name evidence="2" type="ORF">FF38_07811</name>
</gene>
<sequence length="132" mass="14241">MAKLQFSITFLFILMSCLLHRSIAGPIEVEKSSDDDLSTSETFGYGYYQPGLYSSPVVAARVPLATTAAIATPLTTTTTLTSASNGFARSGYGYGSGYKYGSGYDYGKRWGSGGGNVVNEFYRRHPVYVAWG</sequence>
<accession>A0A0L0C0V4</accession>
<dbReference type="Proteomes" id="UP000037069">
    <property type="component" value="Unassembled WGS sequence"/>
</dbReference>
<name>A0A0L0C0V4_LUCCU</name>
<evidence type="ECO:0000256" key="1">
    <source>
        <dbReference type="SAM" id="SignalP"/>
    </source>
</evidence>
<evidence type="ECO:0000313" key="2">
    <source>
        <dbReference type="EMBL" id="KNC25099.1"/>
    </source>
</evidence>
<evidence type="ECO:0000313" key="3">
    <source>
        <dbReference type="Proteomes" id="UP000037069"/>
    </source>
</evidence>
<dbReference type="EMBL" id="JRES01001157">
    <property type="protein sequence ID" value="KNC25099.1"/>
    <property type="molecule type" value="Genomic_DNA"/>
</dbReference>
<organism evidence="2 3">
    <name type="scientific">Lucilia cuprina</name>
    <name type="common">Green bottle fly</name>
    <name type="synonym">Australian sheep blowfly</name>
    <dbReference type="NCBI Taxonomy" id="7375"/>
    <lineage>
        <taxon>Eukaryota</taxon>
        <taxon>Metazoa</taxon>
        <taxon>Ecdysozoa</taxon>
        <taxon>Arthropoda</taxon>
        <taxon>Hexapoda</taxon>
        <taxon>Insecta</taxon>
        <taxon>Pterygota</taxon>
        <taxon>Neoptera</taxon>
        <taxon>Endopterygota</taxon>
        <taxon>Diptera</taxon>
        <taxon>Brachycera</taxon>
        <taxon>Muscomorpha</taxon>
        <taxon>Oestroidea</taxon>
        <taxon>Calliphoridae</taxon>
        <taxon>Luciliinae</taxon>
        <taxon>Lucilia</taxon>
    </lineage>
</organism>
<dbReference type="PROSITE" id="PS51257">
    <property type="entry name" value="PROKAR_LIPOPROTEIN"/>
    <property type="match status" value="1"/>
</dbReference>
<proteinExistence type="predicted"/>
<reference evidence="2 3" key="1">
    <citation type="journal article" date="2015" name="Nat. Commun.">
        <title>Lucilia cuprina genome unlocks parasitic fly biology to underpin future interventions.</title>
        <authorList>
            <person name="Anstead C.A."/>
            <person name="Korhonen P.K."/>
            <person name="Young N.D."/>
            <person name="Hall R.S."/>
            <person name="Jex A.R."/>
            <person name="Murali S.C."/>
            <person name="Hughes D.S."/>
            <person name="Lee S.F."/>
            <person name="Perry T."/>
            <person name="Stroehlein A.J."/>
            <person name="Ansell B.R."/>
            <person name="Breugelmans B."/>
            <person name="Hofmann A."/>
            <person name="Qu J."/>
            <person name="Dugan S."/>
            <person name="Lee S.L."/>
            <person name="Chao H."/>
            <person name="Dinh H."/>
            <person name="Han Y."/>
            <person name="Doddapaneni H.V."/>
            <person name="Worley K.C."/>
            <person name="Muzny D.M."/>
            <person name="Ioannidis P."/>
            <person name="Waterhouse R.M."/>
            <person name="Zdobnov E.M."/>
            <person name="James P.J."/>
            <person name="Bagnall N.H."/>
            <person name="Kotze A.C."/>
            <person name="Gibbs R.A."/>
            <person name="Richards S."/>
            <person name="Batterham P."/>
            <person name="Gasser R.B."/>
        </authorList>
    </citation>
    <scope>NUCLEOTIDE SEQUENCE [LARGE SCALE GENOMIC DNA]</scope>
    <source>
        <strain evidence="2 3">LS</strain>
        <tissue evidence="2">Full body</tissue>
    </source>
</reference>
<feature type="chain" id="PRO_5005535694" evidence="1">
    <location>
        <begin position="25"/>
        <end position="132"/>
    </location>
</feature>
<keyword evidence="1" id="KW-0732">Signal</keyword>
<comment type="caution">
    <text evidence="2">The sequence shown here is derived from an EMBL/GenBank/DDBJ whole genome shotgun (WGS) entry which is preliminary data.</text>
</comment>
<protein>
    <submittedName>
        <fullName evidence="2">Uncharacterized protein</fullName>
    </submittedName>
</protein>